<dbReference type="EMBL" id="SKFH01000022">
    <property type="protein sequence ID" value="TCZ69316.1"/>
    <property type="molecule type" value="Genomic_DNA"/>
</dbReference>
<evidence type="ECO:0000313" key="4">
    <source>
        <dbReference type="EMBL" id="TCZ69316.1"/>
    </source>
</evidence>
<name>A0A4R4DX63_9BACT</name>
<dbReference type="Gene3D" id="3.30.360.10">
    <property type="entry name" value="Dihydrodipicolinate Reductase, domain 2"/>
    <property type="match status" value="1"/>
</dbReference>
<dbReference type="SUPFAM" id="SSF55347">
    <property type="entry name" value="Glyceraldehyde-3-phosphate dehydrogenase-like, C-terminal domain"/>
    <property type="match status" value="1"/>
</dbReference>
<dbReference type="GO" id="GO:0019878">
    <property type="term" value="P:lysine biosynthetic process via aminoadipic acid"/>
    <property type="evidence" value="ECO:0007669"/>
    <property type="project" value="TreeGrafter"/>
</dbReference>
<dbReference type="PANTHER" id="PTHR11133:SF22">
    <property type="entry name" value="ALPHA-AMINOADIPIC SEMIALDEHYDE SYNTHASE, MITOCHONDRIAL"/>
    <property type="match status" value="1"/>
</dbReference>
<dbReference type="InterPro" id="IPR051168">
    <property type="entry name" value="AASS"/>
</dbReference>
<keyword evidence="5" id="KW-1185">Reference proteome</keyword>
<dbReference type="InterPro" id="IPR032095">
    <property type="entry name" value="Sacchrp_dh-like_C"/>
</dbReference>
<reference evidence="4 5" key="1">
    <citation type="submission" date="2019-03" db="EMBL/GenBank/DDBJ databases">
        <authorList>
            <person name="Kim M.K.M."/>
        </authorList>
    </citation>
    <scope>NUCLEOTIDE SEQUENCE [LARGE SCALE GENOMIC DNA]</scope>
    <source>
        <strain evidence="4 5">17J68-15</strain>
    </source>
</reference>
<keyword evidence="1" id="KW-0560">Oxidoreductase</keyword>
<comment type="caution">
    <text evidence="4">The sequence shown here is derived from an EMBL/GenBank/DDBJ whole genome shotgun (WGS) entry which is preliminary data.</text>
</comment>
<organism evidence="4 5">
    <name type="scientific">Flaviaesturariibacter aridisoli</name>
    <dbReference type="NCBI Taxonomy" id="2545761"/>
    <lineage>
        <taxon>Bacteria</taxon>
        <taxon>Pseudomonadati</taxon>
        <taxon>Bacteroidota</taxon>
        <taxon>Chitinophagia</taxon>
        <taxon>Chitinophagales</taxon>
        <taxon>Chitinophagaceae</taxon>
        <taxon>Flaviaestuariibacter</taxon>
    </lineage>
</organism>
<feature type="domain" description="Saccharopine dehydrogenase NADP binding" evidence="2">
    <location>
        <begin position="4"/>
        <end position="120"/>
    </location>
</feature>
<dbReference type="RefSeq" id="WP_131852508.1">
    <property type="nucleotide sequence ID" value="NZ_SKFH01000022.1"/>
</dbReference>
<dbReference type="AlphaFoldDB" id="A0A4R4DX63"/>
<dbReference type="Pfam" id="PF16653">
    <property type="entry name" value="Sacchrp_dh_C"/>
    <property type="match status" value="1"/>
</dbReference>
<dbReference type="Proteomes" id="UP000295164">
    <property type="component" value="Unassembled WGS sequence"/>
</dbReference>
<dbReference type="GO" id="GO:0004753">
    <property type="term" value="F:saccharopine dehydrogenase activity"/>
    <property type="evidence" value="ECO:0007669"/>
    <property type="project" value="TreeGrafter"/>
</dbReference>
<evidence type="ECO:0000259" key="2">
    <source>
        <dbReference type="Pfam" id="PF03435"/>
    </source>
</evidence>
<sequence>MKKILLFGAGKSATVLIDYLLQHALNENWTLVVVDANLALAQEKIGHALAGEARSFDVSNADLRATAVGESDLVISLLPPTLHFLVAQDCLRLGKHLLTASYVDDNMRSLADAARDKGLLFLCEMGLDPGIDHMSAKKLIDHIQGEGGRITSFHSHCGGLVAPESDNNPWHYKISWNPRNVVLAGKAGAVYREDNAEKHMPYSQLFAEKRFVQVPGYDPMCWYPNRDSLSYIPIYGLDDCPTFIRTTLRYPDFLYGWQNVVDLKLTDETPAYDTNGKTLSEFFHEHLERHGFRDWLQQRMSDQFEVSKKILEDLMNLVELQEEVSEVSEEKVEQFMMVNETGSLQDVDIEELKTNAAATVAMKMHDAKLTLSQLFYLGLDDKTTQINRGRCSAADVLQFALERKLALQPGDRDLVVMLHEIGYELNGRHYMARSSFALEGADDHHTAMAKTVGLPLGIAARLLLNGSLQERGLHIPVTPSFYNPVLAELQHWGVSFTEEIRSVS</sequence>
<dbReference type="PANTHER" id="PTHR11133">
    <property type="entry name" value="SACCHAROPINE DEHYDROGENASE"/>
    <property type="match status" value="1"/>
</dbReference>
<evidence type="ECO:0000313" key="5">
    <source>
        <dbReference type="Proteomes" id="UP000295164"/>
    </source>
</evidence>
<proteinExistence type="predicted"/>
<accession>A0A4R4DX63</accession>
<gene>
    <name evidence="4" type="ORF">E0486_12430</name>
</gene>
<evidence type="ECO:0000259" key="3">
    <source>
        <dbReference type="Pfam" id="PF16653"/>
    </source>
</evidence>
<dbReference type="SUPFAM" id="SSF51735">
    <property type="entry name" value="NAD(P)-binding Rossmann-fold domains"/>
    <property type="match status" value="1"/>
</dbReference>
<dbReference type="Gene3D" id="3.40.50.720">
    <property type="entry name" value="NAD(P)-binding Rossmann-like Domain"/>
    <property type="match status" value="2"/>
</dbReference>
<dbReference type="InterPro" id="IPR005097">
    <property type="entry name" value="Sacchrp_dh_NADP-bd"/>
</dbReference>
<dbReference type="InterPro" id="IPR036291">
    <property type="entry name" value="NAD(P)-bd_dom_sf"/>
</dbReference>
<evidence type="ECO:0000256" key="1">
    <source>
        <dbReference type="ARBA" id="ARBA00023002"/>
    </source>
</evidence>
<dbReference type="Pfam" id="PF03435">
    <property type="entry name" value="Sacchrp_dh_NADP"/>
    <property type="match status" value="1"/>
</dbReference>
<dbReference type="OrthoDB" id="973788at2"/>
<protein>
    <submittedName>
        <fullName evidence="4">Saccharopine dehydrogenase</fullName>
    </submittedName>
</protein>
<dbReference type="GO" id="GO:0005737">
    <property type="term" value="C:cytoplasm"/>
    <property type="evidence" value="ECO:0007669"/>
    <property type="project" value="TreeGrafter"/>
</dbReference>
<feature type="domain" description="Saccharopine dehydrogenase-like C-terminal" evidence="3">
    <location>
        <begin position="126"/>
        <end position="493"/>
    </location>
</feature>